<gene>
    <name evidence="1" type="ORF">SAMN05192543_108140</name>
</gene>
<dbReference type="Proteomes" id="UP000199548">
    <property type="component" value="Unassembled WGS sequence"/>
</dbReference>
<dbReference type="AlphaFoldDB" id="A0A1I3SEF9"/>
<organism evidence="1 2">
    <name type="scientific">Paraburkholderia megapolitana</name>
    <dbReference type="NCBI Taxonomy" id="420953"/>
    <lineage>
        <taxon>Bacteria</taxon>
        <taxon>Pseudomonadati</taxon>
        <taxon>Pseudomonadota</taxon>
        <taxon>Betaproteobacteria</taxon>
        <taxon>Burkholderiales</taxon>
        <taxon>Burkholderiaceae</taxon>
        <taxon>Paraburkholderia</taxon>
    </lineage>
</organism>
<protein>
    <submittedName>
        <fullName evidence="1">Uncharacterized protein</fullName>
    </submittedName>
</protein>
<evidence type="ECO:0000313" key="1">
    <source>
        <dbReference type="EMBL" id="SFJ56342.1"/>
    </source>
</evidence>
<keyword evidence="2" id="KW-1185">Reference proteome</keyword>
<dbReference type="EMBL" id="FOQU01000008">
    <property type="protein sequence ID" value="SFJ56342.1"/>
    <property type="molecule type" value="Genomic_DNA"/>
</dbReference>
<evidence type="ECO:0000313" key="2">
    <source>
        <dbReference type="Proteomes" id="UP000199548"/>
    </source>
</evidence>
<sequence>MVNNPTNSAALIREEAPMLRSPIRQRKISFAFASGEFSTDAVKWDDLHFGDS</sequence>
<proteinExistence type="predicted"/>
<name>A0A1I3SEF9_9BURK</name>
<accession>A0A1I3SEF9</accession>
<reference evidence="1 2" key="1">
    <citation type="submission" date="2016-10" db="EMBL/GenBank/DDBJ databases">
        <authorList>
            <person name="de Groot N.N."/>
        </authorList>
    </citation>
    <scope>NUCLEOTIDE SEQUENCE [LARGE SCALE GENOMIC DNA]</scope>
    <source>
        <strain evidence="1 2">LMG 23650</strain>
    </source>
</reference>